<dbReference type="Gene3D" id="3.90.550.10">
    <property type="entry name" value="Spore Coat Polysaccharide Biosynthesis Protein SpsA, Chain A"/>
    <property type="match status" value="1"/>
</dbReference>
<dbReference type="InterPro" id="IPR001173">
    <property type="entry name" value="Glyco_trans_2-like"/>
</dbReference>
<feature type="transmembrane region" description="Helical" evidence="4">
    <location>
        <begin position="290"/>
        <end position="309"/>
    </location>
</feature>
<evidence type="ECO:0000313" key="7">
    <source>
        <dbReference type="Proteomes" id="UP001169760"/>
    </source>
</evidence>
<dbReference type="SUPFAM" id="SSF53448">
    <property type="entry name" value="Nucleotide-diphospho-sugar transferases"/>
    <property type="match status" value="1"/>
</dbReference>
<comment type="similarity">
    <text evidence="1">Belongs to the glycosyltransferase 2 family.</text>
</comment>
<dbReference type="InterPro" id="IPR029044">
    <property type="entry name" value="Nucleotide-diphossugar_trans"/>
</dbReference>
<dbReference type="GO" id="GO:0016757">
    <property type="term" value="F:glycosyltransferase activity"/>
    <property type="evidence" value="ECO:0007669"/>
    <property type="project" value="UniProtKB-KW"/>
</dbReference>
<reference evidence="6" key="1">
    <citation type="submission" date="2023-07" db="EMBL/GenBank/DDBJ databases">
        <title>Genome content predicts the carbon catabolic preferences of heterotrophic bacteria.</title>
        <authorList>
            <person name="Gralka M."/>
        </authorList>
    </citation>
    <scope>NUCLEOTIDE SEQUENCE</scope>
    <source>
        <strain evidence="6">I3M17_2</strain>
    </source>
</reference>
<keyword evidence="2" id="KW-0328">Glycosyltransferase</keyword>
<name>A0AAW7XB32_9GAMM</name>
<feature type="transmembrane region" description="Helical" evidence="4">
    <location>
        <begin position="347"/>
        <end position="367"/>
    </location>
</feature>
<dbReference type="Proteomes" id="UP001169760">
    <property type="component" value="Unassembled WGS sequence"/>
</dbReference>
<dbReference type="RefSeq" id="WP_303494132.1">
    <property type="nucleotide sequence ID" value="NZ_JAUOPB010000019.1"/>
</dbReference>
<organism evidence="6 7">
    <name type="scientific">Saccharophagus degradans</name>
    <dbReference type="NCBI Taxonomy" id="86304"/>
    <lineage>
        <taxon>Bacteria</taxon>
        <taxon>Pseudomonadati</taxon>
        <taxon>Pseudomonadota</taxon>
        <taxon>Gammaproteobacteria</taxon>
        <taxon>Cellvibrionales</taxon>
        <taxon>Cellvibrionaceae</taxon>
        <taxon>Saccharophagus</taxon>
    </lineage>
</organism>
<feature type="domain" description="Glycosyltransferase 2-like" evidence="5">
    <location>
        <begin position="47"/>
        <end position="210"/>
    </location>
</feature>
<feature type="transmembrane region" description="Helical" evidence="4">
    <location>
        <begin position="315"/>
        <end position="335"/>
    </location>
</feature>
<dbReference type="PANTHER" id="PTHR43630:SF1">
    <property type="entry name" value="POLY-BETA-1,6-N-ACETYL-D-GLUCOSAMINE SYNTHASE"/>
    <property type="match status" value="1"/>
</dbReference>
<dbReference type="Pfam" id="PF00535">
    <property type="entry name" value="Glycos_transf_2"/>
    <property type="match status" value="1"/>
</dbReference>
<evidence type="ECO:0000256" key="2">
    <source>
        <dbReference type="ARBA" id="ARBA00022676"/>
    </source>
</evidence>
<dbReference type="PANTHER" id="PTHR43630">
    <property type="entry name" value="POLY-BETA-1,6-N-ACETYL-D-GLUCOSAMINE SYNTHASE"/>
    <property type="match status" value="1"/>
</dbReference>
<protein>
    <submittedName>
        <fullName evidence="6">Glycosyltransferase family 2 protein</fullName>
    </submittedName>
</protein>
<evidence type="ECO:0000259" key="5">
    <source>
        <dbReference type="Pfam" id="PF00535"/>
    </source>
</evidence>
<keyword evidence="3" id="KW-0808">Transferase</keyword>
<keyword evidence="4" id="KW-1133">Transmembrane helix</keyword>
<proteinExistence type="inferred from homology"/>
<accession>A0AAW7XB32</accession>
<comment type="caution">
    <text evidence="6">The sequence shown here is derived from an EMBL/GenBank/DDBJ whole genome shotgun (WGS) entry which is preliminary data.</text>
</comment>
<keyword evidence="4" id="KW-0812">Transmembrane</keyword>
<gene>
    <name evidence="6" type="ORF">Q4521_20475</name>
</gene>
<dbReference type="AlphaFoldDB" id="A0AAW7XB32"/>
<evidence type="ECO:0000256" key="4">
    <source>
        <dbReference type="SAM" id="Phobius"/>
    </source>
</evidence>
<evidence type="ECO:0000313" key="6">
    <source>
        <dbReference type="EMBL" id="MDO6424877.1"/>
    </source>
</evidence>
<evidence type="ECO:0000256" key="3">
    <source>
        <dbReference type="ARBA" id="ARBA00022679"/>
    </source>
</evidence>
<evidence type="ECO:0000256" key="1">
    <source>
        <dbReference type="ARBA" id="ARBA00006739"/>
    </source>
</evidence>
<keyword evidence="4" id="KW-0472">Membrane</keyword>
<dbReference type="EMBL" id="JAUOPB010000019">
    <property type="protein sequence ID" value="MDO6424877.1"/>
    <property type="molecule type" value="Genomic_DNA"/>
</dbReference>
<dbReference type="CDD" id="cd06439">
    <property type="entry name" value="CESA_like_1"/>
    <property type="match status" value="1"/>
</dbReference>
<sequence length="379" mass="42407">MLVLLFWFLAFLSLYSYFIYPLILKLLAARKSVASGDAVDTSSLMLSLVITAYNEKDRIRRKLENALALDYDKSKLEIIIASDSSDDGTDDIVREYADRGVRLVRAEERLGKENAQLTAIKAVKGDIIVFSDVATEMEPDALHKLVRYFADASVGAVSSEDRFISQDGSVAGEGAYVKYEMWLRKQESKLAGLVGLSGSFFAARKEVCEEWDIHSPSDFNTALNSVRLGLRAVTAPDVLGFYQDLKDPSKEYMRKIRTVIRGMTALSRHPDVLNPAEFGVYALQVFSHKLMRWLVPWFLLALFIVTAMVSGSGAIYSLALFAQLLFYGIAIAAHYSVKLQDYGPIKIIYFFTQVNVALFDAACRFLSGTRMTTWKPSAR</sequence>